<feature type="transmembrane region" description="Helical" evidence="8">
    <location>
        <begin position="304"/>
        <end position="321"/>
    </location>
</feature>
<protein>
    <recommendedName>
        <fullName evidence="6">Transporter</fullName>
    </recommendedName>
</protein>
<dbReference type="PROSITE" id="PS50267">
    <property type="entry name" value="NA_NEUROTRAN_SYMP_3"/>
    <property type="match status" value="1"/>
</dbReference>
<feature type="transmembrane region" description="Helical" evidence="8">
    <location>
        <begin position="116"/>
        <end position="138"/>
    </location>
</feature>
<dbReference type="InterPro" id="IPR000175">
    <property type="entry name" value="Na/ntran_symport"/>
</dbReference>
<dbReference type="Pfam" id="PF00209">
    <property type="entry name" value="SNF"/>
    <property type="match status" value="1"/>
</dbReference>
<feature type="transmembrane region" description="Helical" evidence="8">
    <location>
        <begin position="275"/>
        <end position="295"/>
    </location>
</feature>
<accession>A0ABM1VQS4</accession>
<keyword evidence="9" id="KW-1185">Reference proteome</keyword>
<dbReference type="GeneID" id="118477148"/>
<evidence type="ECO:0000256" key="2">
    <source>
        <dbReference type="ARBA" id="ARBA00022448"/>
    </source>
</evidence>
<dbReference type="PANTHER" id="PTHR11616">
    <property type="entry name" value="SODIUM/CHLORIDE DEPENDENT TRANSPORTER"/>
    <property type="match status" value="1"/>
</dbReference>
<gene>
    <name evidence="10" type="primary">LOC118477148</name>
</gene>
<evidence type="ECO:0000256" key="1">
    <source>
        <dbReference type="ARBA" id="ARBA00004141"/>
    </source>
</evidence>
<dbReference type="Proteomes" id="UP000694888">
    <property type="component" value="Unplaced"/>
</dbReference>
<evidence type="ECO:0000256" key="6">
    <source>
        <dbReference type="RuleBase" id="RU003732"/>
    </source>
</evidence>
<organism evidence="9 10">
    <name type="scientific">Aplysia californica</name>
    <name type="common">California sea hare</name>
    <dbReference type="NCBI Taxonomy" id="6500"/>
    <lineage>
        <taxon>Eukaryota</taxon>
        <taxon>Metazoa</taxon>
        <taxon>Spiralia</taxon>
        <taxon>Lophotrochozoa</taxon>
        <taxon>Mollusca</taxon>
        <taxon>Gastropoda</taxon>
        <taxon>Heterobranchia</taxon>
        <taxon>Euthyneura</taxon>
        <taxon>Tectipleura</taxon>
        <taxon>Aplysiida</taxon>
        <taxon>Aplysioidea</taxon>
        <taxon>Aplysiidae</taxon>
        <taxon>Aplysia</taxon>
    </lineage>
</organism>
<dbReference type="SUPFAM" id="SSF161070">
    <property type="entry name" value="SNF-like"/>
    <property type="match status" value="1"/>
</dbReference>
<dbReference type="RefSeq" id="XP_035824766.1">
    <property type="nucleotide sequence ID" value="XM_035968873.1"/>
</dbReference>
<feature type="transmembrane region" description="Helical" evidence="8">
    <location>
        <begin position="87"/>
        <end position="104"/>
    </location>
</feature>
<feature type="compositionally biased region" description="Basic and acidic residues" evidence="7">
    <location>
        <begin position="17"/>
        <end position="30"/>
    </location>
</feature>
<evidence type="ECO:0000256" key="5">
    <source>
        <dbReference type="ARBA" id="ARBA00023136"/>
    </source>
</evidence>
<evidence type="ECO:0000256" key="4">
    <source>
        <dbReference type="ARBA" id="ARBA00022989"/>
    </source>
</evidence>
<keyword evidence="6" id="KW-0769">Symport</keyword>
<dbReference type="InterPro" id="IPR037272">
    <property type="entry name" value="SNS_sf"/>
</dbReference>
<keyword evidence="5 8" id="KW-0472">Membrane</keyword>
<evidence type="ECO:0000256" key="3">
    <source>
        <dbReference type="ARBA" id="ARBA00022692"/>
    </source>
</evidence>
<dbReference type="PANTHER" id="PTHR11616:SF241">
    <property type="entry name" value="SODIUM- AND CHLORIDE-DEPENDENT GLYCINE TRANSPORTER 2"/>
    <property type="match status" value="1"/>
</dbReference>
<comment type="subcellular location">
    <subcellularLocation>
        <location evidence="1">Membrane</location>
        <topology evidence="1">Multi-pass membrane protein</topology>
    </subcellularLocation>
</comment>
<comment type="similarity">
    <text evidence="6">Belongs to the sodium:neurotransmitter symporter (SNF) (TC 2.A.22) family.</text>
</comment>
<dbReference type="PROSITE" id="PS00610">
    <property type="entry name" value="NA_NEUROTRAN_SYMP_1"/>
    <property type="match status" value="1"/>
</dbReference>
<sequence>MDTTLRESESYNPTVDSDEKIPLKSQDETKPFTASDNRTSCEMESSATRDEEHDDTAIVIVGDNKSLNEDDEPEDEERVAWGRKAEYFLSMIGYCVGLGNVWRFPYVCIRNGGGAFLIPFFVCLLGCGLPLYFLEVALGQFVAKSSLHVFSICPLFKGVGIAMNVLCTLCSWYYSMILGWTLIFLVHSFRDPLPWTQCGQWWNSDQCVPTIGHSVNAALGNGTDASGPAFNTSYAYNITQNITSVEGNLTKSASVEFWLHNILESSPGFAYPDGLPWHTVLGLVVASIIVVLCIIKGVQSVGKVVYVTATLPYILITVLVIKGSTLSGAMEGIIFYVKPDFR</sequence>
<reference evidence="10" key="1">
    <citation type="submission" date="2025-08" db="UniProtKB">
        <authorList>
            <consortium name="RefSeq"/>
        </authorList>
    </citation>
    <scope>IDENTIFICATION</scope>
</reference>
<evidence type="ECO:0000313" key="9">
    <source>
        <dbReference type="Proteomes" id="UP000694888"/>
    </source>
</evidence>
<keyword evidence="4 8" id="KW-1133">Transmembrane helix</keyword>
<proteinExistence type="inferred from homology"/>
<keyword evidence="2 6" id="KW-0813">Transport</keyword>
<feature type="region of interest" description="Disordered" evidence="7">
    <location>
        <begin position="1"/>
        <end position="54"/>
    </location>
</feature>
<dbReference type="PRINTS" id="PR00176">
    <property type="entry name" value="NANEUSMPORT"/>
</dbReference>
<evidence type="ECO:0000256" key="7">
    <source>
        <dbReference type="SAM" id="MobiDB-lite"/>
    </source>
</evidence>
<name>A0ABM1VQS4_APLCA</name>
<keyword evidence="3 6" id="KW-0812">Transmembrane</keyword>
<feature type="compositionally biased region" description="Polar residues" evidence="7">
    <location>
        <begin position="32"/>
        <end position="46"/>
    </location>
</feature>
<feature type="transmembrane region" description="Helical" evidence="8">
    <location>
        <begin position="159"/>
        <end position="186"/>
    </location>
</feature>
<evidence type="ECO:0000313" key="10">
    <source>
        <dbReference type="RefSeq" id="XP_035824766.1"/>
    </source>
</evidence>
<evidence type="ECO:0000256" key="8">
    <source>
        <dbReference type="SAM" id="Phobius"/>
    </source>
</evidence>